<name>A0A6G1GMS5_9PEZI</name>
<organism evidence="1 2">
    <name type="scientific">Aulographum hederae CBS 113979</name>
    <dbReference type="NCBI Taxonomy" id="1176131"/>
    <lineage>
        <taxon>Eukaryota</taxon>
        <taxon>Fungi</taxon>
        <taxon>Dikarya</taxon>
        <taxon>Ascomycota</taxon>
        <taxon>Pezizomycotina</taxon>
        <taxon>Dothideomycetes</taxon>
        <taxon>Pleosporomycetidae</taxon>
        <taxon>Aulographales</taxon>
        <taxon>Aulographaceae</taxon>
    </lineage>
</organism>
<proteinExistence type="predicted"/>
<evidence type="ECO:0000313" key="2">
    <source>
        <dbReference type="Proteomes" id="UP000800041"/>
    </source>
</evidence>
<sequence>MHSDERNIKVPISFNETAYHQRVLIASPQSEPPGFPDTVALWKWTHSLAGAPFAAFHAARDGEDYHSSSERDSGKWTGDQPTARLHTLRKFDLKAFKFGCLTRRRRVWAVGYDYQSFSNVSCMIETMPFHSPRDQNLFNYSVEAHATGHLTKVIVPRHGYQNIDIVRFAIRPDKLFESVGYVAGIERMFVLDEVEVDFHFD</sequence>
<evidence type="ECO:0000313" key="1">
    <source>
        <dbReference type="EMBL" id="KAF1982263.1"/>
    </source>
</evidence>
<protein>
    <submittedName>
        <fullName evidence="1">Uncharacterized protein</fullName>
    </submittedName>
</protein>
<gene>
    <name evidence="1" type="ORF">K402DRAFT_397703</name>
</gene>
<dbReference type="EMBL" id="ML977186">
    <property type="protein sequence ID" value="KAF1982263.1"/>
    <property type="molecule type" value="Genomic_DNA"/>
</dbReference>
<dbReference type="Proteomes" id="UP000800041">
    <property type="component" value="Unassembled WGS sequence"/>
</dbReference>
<dbReference type="AlphaFoldDB" id="A0A6G1GMS5"/>
<keyword evidence="2" id="KW-1185">Reference proteome</keyword>
<accession>A0A6G1GMS5</accession>
<reference evidence="1" key="1">
    <citation type="journal article" date="2020" name="Stud. Mycol.">
        <title>101 Dothideomycetes genomes: a test case for predicting lifestyles and emergence of pathogens.</title>
        <authorList>
            <person name="Haridas S."/>
            <person name="Albert R."/>
            <person name="Binder M."/>
            <person name="Bloem J."/>
            <person name="Labutti K."/>
            <person name="Salamov A."/>
            <person name="Andreopoulos B."/>
            <person name="Baker S."/>
            <person name="Barry K."/>
            <person name="Bills G."/>
            <person name="Bluhm B."/>
            <person name="Cannon C."/>
            <person name="Castanera R."/>
            <person name="Culley D."/>
            <person name="Daum C."/>
            <person name="Ezra D."/>
            <person name="Gonzalez J."/>
            <person name="Henrissat B."/>
            <person name="Kuo A."/>
            <person name="Liang C."/>
            <person name="Lipzen A."/>
            <person name="Lutzoni F."/>
            <person name="Magnuson J."/>
            <person name="Mondo S."/>
            <person name="Nolan M."/>
            <person name="Ohm R."/>
            <person name="Pangilinan J."/>
            <person name="Park H.-J."/>
            <person name="Ramirez L."/>
            <person name="Alfaro M."/>
            <person name="Sun H."/>
            <person name="Tritt A."/>
            <person name="Yoshinaga Y."/>
            <person name="Zwiers L.-H."/>
            <person name="Turgeon B."/>
            <person name="Goodwin S."/>
            <person name="Spatafora J."/>
            <person name="Crous P."/>
            <person name="Grigoriev I."/>
        </authorList>
    </citation>
    <scope>NUCLEOTIDE SEQUENCE</scope>
    <source>
        <strain evidence="1">CBS 113979</strain>
    </source>
</reference>